<accession>A0A1W1CCI9</accession>
<reference evidence="3" key="1">
    <citation type="submission" date="2016-10" db="EMBL/GenBank/DDBJ databases">
        <authorList>
            <person name="de Groot N.N."/>
        </authorList>
    </citation>
    <scope>NUCLEOTIDE SEQUENCE</scope>
</reference>
<organism evidence="3">
    <name type="scientific">hydrothermal vent metagenome</name>
    <dbReference type="NCBI Taxonomy" id="652676"/>
    <lineage>
        <taxon>unclassified sequences</taxon>
        <taxon>metagenomes</taxon>
        <taxon>ecological metagenomes</taxon>
    </lineage>
</organism>
<protein>
    <submittedName>
        <fullName evidence="3">Methyl-accepting chemotaxis sensory transducer</fullName>
    </submittedName>
</protein>
<dbReference type="Pfam" id="PF14827">
    <property type="entry name" value="dCache_3"/>
    <property type="match status" value="1"/>
</dbReference>
<dbReference type="InterPro" id="IPR029150">
    <property type="entry name" value="dCache_3"/>
</dbReference>
<feature type="transmembrane region" description="Helical" evidence="1">
    <location>
        <begin position="282"/>
        <end position="303"/>
    </location>
</feature>
<sequence length="310" mass="36098">MLILYALGTAFYTNYLFKEKKEASYIKLSHQLKNELNNEKRFSKDIGIINAISIAENVNIKKALLTNNRELAIKALQKIETDFADRTSIKHLKIHIHTKNTRAFVRSWKLDKFGDDLTGFRKAIVEVRITKEPFFGFEVGRMGLTLRSIVPVLNDNKFIGSLEFIQNFDKIVKRFKRKDYSYLLLIDKPLLKIAKYLKDAPEVGPYVLSSKKYDKVFLKASQKIDFSLLYKNGYFISNRYFYTYEDIKDSRNTLDGIHLLAMPIDNLIKEIESDKKNILKNIATQTLFLFLFLGIITILYLLISSSRFSK</sequence>
<feature type="domain" description="Double Cache" evidence="2">
    <location>
        <begin position="45"/>
        <end position="178"/>
    </location>
</feature>
<dbReference type="InterPro" id="IPR029151">
    <property type="entry name" value="Sensor-like_sf"/>
</dbReference>
<evidence type="ECO:0000256" key="1">
    <source>
        <dbReference type="SAM" id="Phobius"/>
    </source>
</evidence>
<keyword evidence="1" id="KW-1133">Transmembrane helix</keyword>
<keyword evidence="1" id="KW-0812">Transmembrane</keyword>
<proteinExistence type="predicted"/>
<name>A0A1W1CCI9_9ZZZZ</name>
<dbReference type="SUPFAM" id="SSF103190">
    <property type="entry name" value="Sensory domain-like"/>
    <property type="match status" value="1"/>
</dbReference>
<evidence type="ECO:0000313" key="3">
    <source>
        <dbReference type="EMBL" id="SFV63467.1"/>
    </source>
</evidence>
<gene>
    <name evidence="3" type="ORF">MNB_SM-4-115</name>
</gene>
<dbReference type="AlphaFoldDB" id="A0A1W1CCI9"/>
<evidence type="ECO:0000259" key="2">
    <source>
        <dbReference type="Pfam" id="PF14827"/>
    </source>
</evidence>
<dbReference type="EMBL" id="FPHF01000070">
    <property type="protein sequence ID" value="SFV63467.1"/>
    <property type="molecule type" value="Genomic_DNA"/>
</dbReference>
<dbReference type="Gene3D" id="3.30.450.20">
    <property type="entry name" value="PAS domain"/>
    <property type="match status" value="1"/>
</dbReference>
<keyword evidence="1" id="KW-0472">Membrane</keyword>